<comment type="subcellular location">
    <subcellularLocation>
        <location evidence="1">Membrane</location>
        <topology evidence="1">Multi-pass membrane protein</topology>
    </subcellularLocation>
</comment>
<geneLocation type="mitochondrion" evidence="7"/>
<dbReference type="PRINTS" id="PR01840">
    <property type="entry name" value="TATCFAMILY"/>
</dbReference>
<organism evidence="7 8">
    <name type="scientific">Klebsormidium nitens</name>
    <name type="common">Green alga</name>
    <name type="synonym">Ulothrix nitens</name>
    <dbReference type="NCBI Taxonomy" id="105231"/>
    <lineage>
        <taxon>Eukaryota</taxon>
        <taxon>Viridiplantae</taxon>
        <taxon>Streptophyta</taxon>
        <taxon>Klebsormidiophyceae</taxon>
        <taxon>Klebsormidiales</taxon>
        <taxon>Klebsormidiaceae</taxon>
        <taxon>Klebsormidium</taxon>
    </lineage>
</organism>
<dbReference type="PANTHER" id="PTHR30371:SF0">
    <property type="entry name" value="SEC-INDEPENDENT PROTEIN TRANSLOCASE PROTEIN TATC, CHLOROPLASTIC-RELATED"/>
    <property type="match status" value="1"/>
</dbReference>
<gene>
    <name evidence="7" type="primary">ORFX</name>
    <name evidence="7" type="ORF">KFL_018140570</name>
</gene>
<evidence type="ECO:0000256" key="4">
    <source>
        <dbReference type="ARBA" id="ARBA00022989"/>
    </source>
</evidence>
<dbReference type="PANTHER" id="PTHR30371">
    <property type="entry name" value="SEC-INDEPENDENT PROTEIN TRANSLOCASE PROTEIN TATC"/>
    <property type="match status" value="1"/>
</dbReference>
<evidence type="ECO:0000313" key="8">
    <source>
        <dbReference type="Proteomes" id="UP000054558"/>
    </source>
</evidence>
<dbReference type="GO" id="GO:0043953">
    <property type="term" value="P:protein transport by the Tat complex"/>
    <property type="evidence" value="ECO:0000318"/>
    <property type="project" value="GO_Central"/>
</dbReference>
<keyword evidence="5 6" id="KW-0472">Membrane</keyword>
<dbReference type="NCBIfam" id="TIGR00945">
    <property type="entry name" value="tatC"/>
    <property type="match status" value="1"/>
</dbReference>
<dbReference type="Pfam" id="PF00902">
    <property type="entry name" value="TatC"/>
    <property type="match status" value="1"/>
</dbReference>
<name>A0A0U9HL72_KLENI</name>
<dbReference type="GO" id="GO:0033281">
    <property type="term" value="C:TAT protein transport complex"/>
    <property type="evidence" value="ECO:0000318"/>
    <property type="project" value="GO_Central"/>
</dbReference>
<reference evidence="7 8" key="1">
    <citation type="journal article" date="2014" name="Nat. Commun.">
        <title>Klebsormidium flaccidum genome reveals primary factors for plant terrestrial adaptation.</title>
        <authorList>
            <person name="Hori K."/>
            <person name="Maruyama F."/>
            <person name="Fujisawa T."/>
            <person name="Togashi T."/>
            <person name="Yamamoto N."/>
            <person name="Seo M."/>
            <person name="Sato S."/>
            <person name="Yamada T."/>
            <person name="Mori H."/>
            <person name="Tajima N."/>
            <person name="Moriyama T."/>
            <person name="Ikeuchi M."/>
            <person name="Watanabe M."/>
            <person name="Wada H."/>
            <person name="Kobayashi K."/>
            <person name="Saito M."/>
            <person name="Masuda T."/>
            <person name="Sasaki-Sekimoto Y."/>
            <person name="Mashiguchi K."/>
            <person name="Awai K."/>
            <person name="Shimojima M."/>
            <person name="Masuda S."/>
            <person name="Iwai M."/>
            <person name="Nobusawa T."/>
            <person name="Narise T."/>
            <person name="Kondo S."/>
            <person name="Saito H."/>
            <person name="Sato R."/>
            <person name="Murakawa M."/>
            <person name="Ihara Y."/>
            <person name="Oshima-Yamada Y."/>
            <person name="Ohtaka K."/>
            <person name="Satoh M."/>
            <person name="Sonobe K."/>
            <person name="Ishii M."/>
            <person name="Ohtani R."/>
            <person name="Kanamori-Sato M."/>
            <person name="Honoki R."/>
            <person name="Miyazaki D."/>
            <person name="Mochizuki H."/>
            <person name="Umetsu J."/>
            <person name="Higashi K."/>
            <person name="Shibata D."/>
            <person name="Kamiya Y."/>
            <person name="Sato N."/>
            <person name="Nakamura Y."/>
            <person name="Tabata S."/>
            <person name="Ida S."/>
            <person name="Kurokawa K."/>
            <person name="Ohta H."/>
        </authorList>
    </citation>
    <scope>NUCLEOTIDE SEQUENCE [LARGE SCALE GENOMIC DNA]</scope>
    <source>
        <strain evidence="7 8">NIES-2285</strain>
    </source>
</reference>
<evidence type="ECO:0000256" key="2">
    <source>
        <dbReference type="ARBA" id="ARBA00008882"/>
    </source>
</evidence>
<evidence type="ECO:0000313" key="7">
    <source>
        <dbReference type="EMBL" id="GAQ93832.1"/>
    </source>
</evidence>
<feature type="transmembrane region" description="Helical" evidence="6">
    <location>
        <begin position="109"/>
        <end position="130"/>
    </location>
</feature>
<dbReference type="GO" id="GO:0065002">
    <property type="term" value="P:intracellular protein transmembrane transport"/>
    <property type="evidence" value="ECO:0000318"/>
    <property type="project" value="GO_Central"/>
</dbReference>
<keyword evidence="7" id="KW-0496">Mitochondrion</keyword>
<evidence type="ECO:0000256" key="6">
    <source>
        <dbReference type="SAM" id="Phobius"/>
    </source>
</evidence>
<proteinExistence type="inferred from homology"/>
<feature type="transmembrane region" description="Helical" evidence="6">
    <location>
        <begin position="56"/>
        <end position="74"/>
    </location>
</feature>
<feature type="transmembrane region" description="Helical" evidence="6">
    <location>
        <begin position="197"/>
        <end position="219"/>
    </location>
</feature>
<comment type="similarity">
    <text evidence="2">Belongs to the TatC family.</text>
</comment>
<dbReference type="GO" id="GO:0009977">
    <property type="term" value="F:proton motive force dependent protein transmembrane transporter activity"/>
    <property type="evidence" value="ECO:0000318"/>
    <property type="project" value="GO_Central"/>
</dbReference>
<dbReference type="Proteomes" id="UP000054558">
    <property type="component" value="Mitochondrion MT"/>
</dbReference>
<keyword evidence="8" id="KW-1185">Reference proteome</keyword>
<sequence length="294" mass="34027">MLIIRLTRLGWVSERLKVPVLKTGVLSCNTGGSNPSPSIMNQSAFYQVIKETQIRLGWFISGFFFSCCVGYAYSEELIFFFALPIQTSGVITEFLCTQMTEAFQTYLKVSFVVSLYVNTPFFIYQMWCFFIPSYTEQQRHVATQWLILSATFFFGGFVFAYWLAVPTIWAFFIKQCSSSISMLHFELQPKVYDYTLLLFRIMFFFGLCSQLPLFVAWLIKQKAQKTGQRFQEHSLLFHRKKIFFGSICVAALLSPPDLWSQLIVLLPTYFFIEIVTFYEILLGEYNLVGQSAGL</sequence>
<dbReference type="InParanoid" id="A0A0U9HL72"/>
<dbReference type="EMBL" id="DF238763">
    <property type="protein sequence ID" value="GAQ93832.1"/>
    <property type="molecule type" value="Genomic_DNA"/>
</dbReference>
<dbReference type="InterPro" id="IPR002033">
    <property type="entry name" value="TatC"/>
</dbReference>
<dbReference type="OrthoDB" id="1920880at2759"/>
<accession>A0A0U9HL72</accession>
<feature type="transmembrane region" description="Helical" evidence="6">
    <location>
        <begin position="142"/>
        <end position="164"/>
    </location>
</feature>
<keyword evidence="4 6" id="KW-1133">Transmembrane helix</keyword>
<protein>
    <submittedName>
        <fullName evidence="7">SecY-independent transporter protein</fullName>
    </submittedName>
</protein>
<evidence type="ECO:0000256" key="3">
    <source>
        <dbReference type="ARBA" id="ARBA00022692"/>
    </source>
</evidence>
<dbReference type="OMA" id="HFAPETI"/>
<dbReference type="AlphaFoldDB" id="A0A0U9HL72"/>
<dbReference type="STRING" id="105231.A0A0U9HL72"/>
<evidence type="ECO:0000256" key="5">
    <source>
        <dbReference type="ARBA" id="ARBA00023136"/>
    </source>
</evidence>
<keyword evidence="3 6" id="KW-0812">Transmembrane</keyword>
<evidence type="ECO:0000256" key="1">
    <source>
        <dbReference type="ARBA" id="ARBA00004141"/>
    </source>
</evidence>